<name>A0A8C9BL05_PHOSS</name>
<reference evidence="2" key="1">
    <citation type="submission" date="2019-08" db="EMBL/GenBank/DDBJ databases">
        <title>Phocoena sinus (Vaquita) genome, mPhoSin1, primary haplotype.</title>
        <authorList>
            <person name="Morin P."/>
            <person name="Mountcastle J."/>
            <person name="Fungtammasan C."/>
            <person name="Rhie A."/>
            <person name="Rojas-Bracho L."/>
            <person name="Smith C.R."/>
            <person name="Taylor B.L."/>
            <person name="Gulland F.M.D."/>
            <person name="Musser W."/>
            <person name="Houck M."/>
            <person name="Haase B."/>
            <person name="Paez S."/>
            <person name="Howe K."/>
            <person name="Torrance J."/>
            <person name="Formenti G."/>
            <person name="Phillippy A."/>
            <person name="Ryder O."/>
            <person name="Jarvis E.D."/>
            <person name="Fedrigo O."/>
        </authorList>
    </citation>
    <scope>NUCLEOTIDE SEQUENCE [LARGE SCALE GENOMIC DNA]</scope>
</reference>
<proteinExistence type="predicted"/>
<dbReference type="Ensembl" id="ENSPSNT00000005901.1">
    <property type="protein sequence ID" value="ENSPSNP00000005181.1"/>
    <property type="gene ID" value="ENSPSNG00000003866.1"/>
</dbReference>
<evidence type="ECO:0000313" key="3">
    <source>
        <dbReference type="Proteomes" id="UP000694554"/>
    </source>
</evidence>
<reference evidence="2" key="3">
    <citation type="submission" date="2025-09" db="UniProtKB">
        <authorList>
            <consortium name="Ensembl"/>
        </authorList>
    </citation>
    <scope>IDENTIFICATION</scope>
</reference>
<dbReference type="AlphaFoldDB" id="A0A8C9BL05"/>
<feature type="region of interest" description="Disordered" evidence="1">
    <location>
        <begin position="61"/>
        <end position="104"/>
    </location>
</feature>
<accession>A0A8C9BL05</accession>
<evidence type="ECO:0000256" key="1">
    <source>
        <dbReference type="SAM" id="MobiDB-lite"/>
    </source>
</evidence>
<dbReference type="GeneTree" id="ENSGT00990000211596"/>
<organism evidence="2 3">
    <name type="scientific">Phocoena sinus</name>
    <name type="common">Vaquita</name>
    <dbReference type="NCBI Taxonomy" id="42100"/>
    <lineage>
        <taxon>Eukaryota</taxon>
        <taxon>Metazoa</taxon>
        <taxon>Chordata</taxon>
        <taxon>Craniata</taxon>
        <taxon>Vertebrata</taxon>
        <taxon>Euteleostomi</taxon>
        <taxon>Mammalia</taxon>
        <taxon>Eutheria</taxon>
        <taxon>Laurasiatheria</taxon>
        <taxon>Artiodactyla</taxon>
        <taxon>Whippomorpha</taxon>
        <taxon>Cetacea</taxon>
        <taxon>Odontoceti</taxon>
        <taxon>Phocoenidae</taxon>
        <taxon>Phocoena</taxon>
    </lineage>
</organism>
<keyword evidence="3" id="KW-1185">Reference proteome</keyword>
<evidence type="ECO:0000313" key="2">
    <source>
        <dbReference type="Ensembl" id="ENSPSNP00000005181.1"/>
    </source>
</evidence>
<dbReference type="Proteomes" id="UP000694554">
    <property type="component" value="Chromosome 3"/>
</dbReference>
<protein>
    <submittedName>
        <fullName evidence="2">Uncharacterized protein</fullName>
    </submittedName>
</protein>
<sequence length="104" mass="11184">MWATCCNWFCLDGQPEAASPPHEARSQAYSIPRYSSFPSPTVSEPSCKACGAHFTSVARKANGHVSQDQEEPVYLESTARAPTEGGRRPSTQRIAEAGGPLCLT</sequence>
<reference evidence="2" key="2">
    <citation type="submission" date="2025-08" db="UniProtKB">
        <authorList>
            <consortium name="Ensembl"/>
        </authorList>
    </citation>
    <scope>IDENTIFICATION</scope>
</reference>